<name>A0A2K9NJC3_9PROT</name>
<dbReference type="EMBL" id="CP025613">
    <property type="protein sequence ID" value="AUN33188.1"/>
    <property type="molecule type" value="Genomic_DNA"/>
</dbReference>
<evidence type="ECO:0000256" key="3">
    <source>
        <dbReference type="ARBA" id="ARBA00023224"/>
    </source>
</evidence>
<dbReference type="GO" id="GO:0004888">
    <property type="term" value="F:transmembrane signaling receptor activity"/>
    <property type="evidence" value="ECO:0007669"/>
    <property type="project" value="InterPro"/>
</dbReference>
<geneLocation type="plasmid" evidence="5 6">
    <name>unnamed1</name>
</geneLocation>
<comment type="similarity">
    <text evidence="4">Belongs to the methyl-accepting chemotaxis (MCP) protein family.</text>
</comment>
<keyword evidence="6" id="KW-1185">Reference proteome</keyword>
<dbReference type="InterPro" id="IPR004089">
    <property type="entry name" value="MCPsignal_dom"/>
</dbReference>
<keyword evidence="2" id="KW-0472">Membrane</keyword>
<dbReference type="SMART" id="SM00304">
    <property type="entry name" value="HAMP"/>
    <property type="match status" value="1"/>
</dbReference>
<dbReference type="PROSITE" id="PS50885">
    <property type="entry name" value="HAMP"/>
    <property type="match status" value="1"/>
</dbReference>
<dbReference type="RefSeq" id="WP_102114708.1">
    <property type="nucleotide sequence ID" value="NZ_BMGN01000001.1"/>
</dbReference>
<reference evidence="5 6" key="1">
    <citation type="submission" date="2017-12" db="EMBL/GenBank/DDBJ databases">
        <title>Genomes of bacteria within cyanobacterial aggregates.</title>
        <authorList>
            <person name="Cai H."/>
        </authorList>
    </citation>
    <scope>NUCLEOTIDE SEQUENCE [LARGE SCALE GENOMIC DNA]</scope>
    <source>
        <strain evidence="5 6">TH16</strain>
        <plasmid evidence="5 6">unnamed1</plasmid>
    </source>
</reference>
<protein>
    <submittedName>
        <fullName evidence="5">Methyl-accepting chemotaxis protein</fullName>
    </submittedName>
</protein>
<dbReference type="InterPro" id="IPR000727">
    <property type="entry name" value="T_SNARE_dom"/>
</dbReference>
<accession>A0A2K9NJC3</accession>
<dbReference type="PANTHER" id="PTHR32089">
    <property type="entry name" value="METHYL-ACCEPTING CHEMOTAXIS PROTEIN MCPB"/>
    <property type="match status" value="1"/>
</dbReference>
<keyword evidence="2" id="KW-1003">Cell membrane</keyword>
<dbReference type="Pfam" id="PF07238">
    <property type="entry name" value="PilZ"/>
    <property type="match status" value="1"/>
</dbReference>
<evidence type="ECO:0000256" key="2">
    <source>
        <dbReference type="ARBA" id="ARBA00022519"/>
    </source>
</evidence>
<comment type="subcellular location">
    <subcellularLocation>
        <location evidence="1">Cell inner membrane</location>
        <topology evidence="1">Multi-pass membrane protein</topology>
    </subcellularLocation>
</comment>
<evidence type="ECO:0000313" key="6">
    <source>
        <dbReference type="Proteomes" id="UP000234752"/>
    </source>
</evidence>
<dbReference type="OrthoDB" id="8482111at2"/>
<evidence type="ECO:0000256" key="4">
    <source>
        <dbReference type="ARBA" id="ARBA00029447"/>
    </source>
</evidence>
<dbReference type="GO" id="GO:0006935">
    <property type="term" value="P:chemotaxis"/>
    <property type="evidence" value="ECO:0007669"/>
    <property type="project" value="InterPro"/>
</dbReference>
<gene>
    <name evidence="5" type="ORF">C0V82_22630</name>
</gene>
<dbReference type="Pfam" id="PF00015">
    <property type="entry name" value="MCPsignal"/>
    <property type="match status" value="1"/>
</dbReference>
<dbReference type="SUPFAM" id="SSF58104">
    <property type="entry name" value="Methyl-accepting chemotaxis protein (MCP) signaling domain"/>
    <property type="match status" value="1"/>
</dbReference>
<dbReference type="CDD" id="cd06225">
    <property type="entry name" value="HAMP"/>
    <property type="match status" value="1"/>
</dbReference>
<dbReference type="PANTHER" id="PTHR32089:SF112">
    <property type="entry name" value="LYSOZYME-LIKE PROTEIN-RELATED"/>
    <property type="match status" value="1"/>
</dbReference>
<organism evidence="5 6">
    <name type="scientific">Niveispirillum cyanobacteriorum</name>
    <dbReference type="NCBI Taxonomy" id="1612173"/>
    <lineage>
        <taxon>Bacteria</taxon>
        <taxon>Pseudomonadati</taxon>
        <taxon>Pseudomonadota</taxon>
        <taxon>Alphaproteobacteria</taxon>
        <taxon>Rhodospirillales</taxon>
        <taxon>Azospirillaceae</taxon>
        <taxon>Niveispirillum</taxon>
    </lineage>
</organism>
<evidence type="ECO:0000313" key="5">
    <source>
        <dbReference type="EMBL" id="AUN33188.1"/>
    </source>
</evidence>
<dbReference type="KEGG" id="ncb:C0V82_22630"/>
<evidence type="ECO:0000256" key="1">
    <source>
        <dbReference type="ARBA" id="ARBA00004429"/>
    </source>
</evidence>
<keyword evidence="2" id="KW-0997">Cell inner membrane</keyword>
<dbReference type="GO" id="GO:0035438">
    <property type="term" value="F:cyclic-di-GMP binding"/>
    <property type="evidence" value="ECO:0007669"/>
    <property type="project" value="InterPro"/>
</dbReference>
<dbReference type="Gene3D" id="1.10.287.950">
    <property type="entry name" value="Methyl-accepting chemotaxis protein"/>
    <property type="match status" value="1"/>
</dbReference>
<dbReference type="AlphaFoldDB" id="A0A2K9NJC3"/>
<proteinExistence type="inferred from homology"/>
<dbReference type="GO" id="GO:0007165">
    <property type="term" value="P:signal transduction"/>
    <property type="evidence" value="ECO:0007669"/>
    <property type="project" value="UniProtKB-KW"/>
</dbReference>
<sequence length="674" mass="70950">MRIGISQKIMFSNLLVLLLLAAATVLMLMGAGRQQKQIAEANRAADVAAVQSLDLVSSARLLSINLVQVQQWLTDVSATRGLDGLDDGFAEAEKARDHARENLRKSRELAKAMGQSKLVAELDKVGAALDPFYDLGLKMAHAYVKDGPAQGNKLMGELDSKTEALTDALEAVVKEVDAIAGQATDSMHRELGSAIDIADDLADLSLILLVVGVAVSALVIFVLNRHVVRPLITLTDVLAAIGDGNLSVKVPPAGQRKDEIADMSRALAILHERTADNVRLREAQAEAEAKAREERVAALTGMAETVESESRVSVDNVAAEAAIMDKTAAGMEQSAAQVSDNAQNVAAAAEQALANAEAVASATEELTASIQEISAQVAHAMTVSRKAVEGGERTRETIESLREVVGQIGEVANLIGDIAGQTNLLALNATIEAARAGEAGKGFAVVASEVKNLATQTSRSTEDITRKISEIQSATAAAVDAVASISGAINDMDHISSTIAAAMEEQSAATKEIARNVSETANANREVSRRIALVSEEAHGTGQKALLLREVSTHVTDGVNALRQTLVRVVRTAISDVDRRGSRRYQVGQTVSVQIGGRVMEASLDNVSSGGALLSLDGVNMGQKGQLTWHQLPTPISFTIMASELGSCSVRFDHDDAGQQALASRLDGLRLQAA</sequence>
<dbReference type="InterPro" id="IPR009875">
    <property type="entry name" value="PilZ_domain"/>
</dbReference>
<dbReference type="Proteomes" id="UP000234752">
    <property type="component" value="Plasmid unnamed1"/>
</dbReference>
<keyword evidence="5" id="KW-0614">Plasmid</keyword>
<dbReference type="InterPro" id="IPR003660">
    <property type="entry name" value="HAMP_dom"/>
</dbReference>
<dbReference type="PRINTS" id="PR00260">
    <property type="entry name" value="CHEMTRNSDUCR"/>
</dbReference>
<dbReference type="InterPro" id="IPR004090">
    <property type="entry name" value="Chemotax_Me-accpt_rcpt"/>
</dbReference>
<dbReference type="GO" id="GO:0005886">
    <property type="term" value="C:plasma membrane"/>
    <property type="evidence" value="ECO:0007669"/>
    <property type="project" value="UniProtKB-SubCell"/>
</dbReference>
<dbReference type="SMART" id="SM00283">
    <property type="entry name" value="MA"/>
    <property type="match status" value="1"/>
</dbReference>
<dbReference type="PROSITE" id="PS50111">
    <property type="entry name" value="CHEMOTAXIS_TRANSDUC_2"/>
    <property type="match status" value="1"/>
</dbReference>
<dbReference type="Gene3D" id="6.10.340.10">
    <property type="match status" value="1"/>
</dbReference>
<keyword evidence="3" id="KW-0807">Transducer</keyword>
<dbReference type="PROSITE" id="PS50192">
    <property type="entry name" value="T_SNARE"/>
    <property type="match status" value="1"/>
</dbReference>
<dbReference type="Pfam" id="PF00672">
    <property type="entry name" value="HAMP"/>
    <property type="match status" value="1"/>
</dbReference>